<proteinExistence type="predicted"/>
<dbReference type="OrthoDB" id="4571298at2"/>
<dbReference type="InterPro" id="IPR037401">
    <property type="entry name" value="SnoaL-like"/>
</dbReference>
<dbReference type="InterPro" id="IPR032710">
    <property type="entry name" value="NTF2-like_dom_sf"/>
</dbReference>
<name>A0A543GIB4_9PSEU</name>
<dbReference type="Proteomes" id="UP000319818">
    <property type="component" value="Unassembled WGS sequence"/>
</dbReference>
<evidence type="ECO:0000259" key="2">
    <source>
        <dbReference type="Pfam" id="PF13577"/>
    </source>
</evidence>
<dbReference type="AlphaFoldDB" id="A0A543GIB4"/>
<evidence type="ECO:0000313" key="3">
    <source>
        <dbReference type="EMBL" id="TQM45823.1"/>
    </source>
</evidence>
<dbReference type="SUPFAM" id="SSF54427">
    <property type="entry name" value="NTF2-like"/>
    <property type="match status" value="1"/>
</dbReference>
<accession>A0A543GIB4</accession>
<comment type="caution">
    <text evidence="3">The sequence shown here is derived from an EMBL/GenBank/DDBJ whole genome shotgun (WGS) entry which is preliminary data.</text>
</comment>
<sequence length="234" mass="27094">MSTTEATTEIDELRRTVDELARRLAVTEARHEVRTLHHKYGYYLDKCLYQEVVDLFARDGEVVFIGGRYRGRAGVERLYLQRFRERFTRGHNGPLPGFLLDHPMLQDVVTVAPDARSAKARIRALMQAGVHHSASELAGRTSFEQWWEGGVYENTYVVEDGVWKIQELHYHPFWHADYAKGWARTEPMNHMIPTTTFPDDPLGPDELLPDFAFFPATDVLPFHYPHPVTGQQWK</sequence>
<protein>
    <submittedName>
        <fullName evidence="3">SnoaL-like protein</fullName>
    </submittedName>
</protein>
<reference evidence="3 4" key="1">
    <citation type="submission" date="2019-06" db="EMBL/GenBank/DDBJ databases">
        <title>Sequencing the genomes of 1000 actinobacteria strains.</title>
        <authorList>
            <person name="Klenk H.-P."/>
        </authorList>
    </citation>
    <scope>NUCLEOTIDE SEQUENCE [LARGE SCALE GENOMIC DNA]</scope>
    <source>
        <strain evidence="3 4">DSM 45511</strain>
    </source>
</reference>
<dbReference type="RefSeq" id="WP_142101666.1">
    <property type="nucleotide sequence ID" value="NZ_VFPH01000001.1"/>
</dbReference>
<gene>
    <name evidence="3" type="ORF">FB388_3223</name>
</gene>
<dbReference type="EMBL" id="VFPH01000001">
    <property type="protein sequence ID" value="TQM45823.1"/>
    <property type="molecule type" value="Genomic_DNA"/>
</dbReference>
<feature type="domain" description="SnoaL-like" evidence="2">
    <location>
        <begin position="27"/>
        <end position="168"/>
    </location>
</feature>
<evidence type="ECO:0000313" key="4">
    <source>
        <dbReference type="Proteomes" id="UP000319818"/>
    </source>
</evidence>
<dbReference type="Gene3D" id="3.10.450.50">
    <property type="match status" value="1"/>
</dbReference>
<keyword evidence="4" id="KW-1185">Reference proteome</keyword>
<organism evidence="3 4">
    <name type="scientific">Pseudonocardia cypriaca</name>
    <dbReference type="NCBI Taxonomy" id="882449"/>
    <lineage>
        <taxon>Bacteria</taxon>
        <taxon>Bacillati</taxon>
        <taxon>Actinomycetota</taxon>
        <taxon>Actinomycetes</taxon>
        <taxon>Pseudonocardiales</taxon>
        <taxon>Pseudonocardiaceae</taxon>
        <taxon>Pseudonocardia</taxon>
    </lineage>
</organism>
<keyword evidence="1" id="KW-0175">Coiled coil</keyword>
<dbReference type="Pfam" id="PF13577">
    <property type="entry name" value="SnoaL_4"/>
    <property type="match status" value="1"/>
</dbReference>
<feature type="coiled-coil region" evidence="1">
    <location>
        <begin position="3"/>
        <end position="30"/>
    </location>
</feature>
<evidence type="ECO:0000256" key="1">
    <source>
        <dbReference type="SAM" id="Coils"/>
    </source>
</evidence>